<reference evidence="1 2" key="1">
    <citation type="submission" date="2021-01" db="EMBL/GenBank/DDBJ databases">
        <title>Complete genome sequences of Corynebacterium macginleyi strains isolated from infectious keratitis.</title>
        <authorList>
            <person name="Sagerfors S."/>
            <person name="Poehlein A."/>
            <person name="Soderquist B."/>
            <person name="Bruggemann H."/>
        </authorList>
    </citation>
    <scope>NUCLEOTIDE SEQUENCE [LARGE SCALE GENOMIC DNA]</scope>
    <source>
        <strain evidence="1 2">12T220</strain>
    </source>
</reference>
<comment type="caution">
    <text evidence="1">The sequence shown here is derived from an EMBL/GenBank/DDBJ whole genome shotgun (WGS) entry which is preliminary data.</text>
</comment>
<dbReference type="EMBL" id="JAACBX020000002">
    <property type="protein sequence ID" value="MBM0244611.1"/>
    <property type="molecule type" value="Genomic_DNA"/>
</dbReference>
<dbReference type="Proteomes" id="UP001518680">
    <property type="component" value="Unassembled WGS sequence"/>
</dbReference>
<proteinExistence type="predicted"/>
<evidence type="ECO:0000313" key="2">
    <source>
        <dbReference type="Proteomes" id="UP001518680"/>
    </source>
</evidence>
<dbReference type="RefSeq" id="WP_200449258.1">
    <property type="nucleotide sequence ID" value="NZ_JAACBX020000002.1"/>
</dbReference>
<keyword evidence="2" id="KW-1185">Reference proteome</keyword>
<organism evidence="1 2">
    <name type="scientific">Corynebacterium macginleyi</name>
    <dbReference type="NCBI Taxonomy" id="38290"/>
    <lineage>
        <taxon>Bacteria</taxon>
        <taxon>Bacillati</taxon>
        <taxon>Actinomycetota</taxon>
        <taxon>Actinomycetes</taxon>
        <taxon>Mycobacteriales</taxon>
        <taxon>Corynebacteriaceae</taxon>
        <taxon>Corynebacterium</taxon>
    </lineage>
</organism>
<gene>
    <name evidence="1" type="ORF">GWO63_010260</name>
</gene>
<name>A0ABS1Y887_9CORY</name>
<evidence type="ECO:0000313" key="1">
    <source>
        <dbReference type="EMBL" id="MBM0244611.1"/>
    </source>
</evidence>
<sequence>MTDWESWQKTVNHTVRTQGRWYGIGNADGAPLFTLPMPSEHDTPEQWMDSADLQMTFPARDQYGRPNRVTELLLTSAIDHFDPSGQLPTAEGDYMLLVAFPGKNGTVVRRGGAIVHAVGNDLTNDGTPSEITINALNLMDVWHTIPAVSWPAAWWKAEPYETESDESGLEYKKPRYMARVELATRPMFVWKNGPAAFVIRRLAQESLDAAMRTQADPDGTKWVDDPYHVVEVPELDTSAEISLEARDGFLWETVSKQAENAGVILGAYLWWPGDAPVRCWSQATSDMAPRDVDITPSQGESSRTLSYRSFEHAMTVMTVKEVA</sequence>
<evidence type="ECO:0008006" key="3">
    <source>
        <dbReference type="Google" id="ProtNLM"/>
    </source>
</evidence>
<protein>
    <recommendedName>
        <fullName evidence="3">Immunity-specific protein</fullName>
    </recommendedName>
</protein>
<accession>A0ABS1Y887</accession>